<evidence type="ECO:0000313" key="1">
    <source>
        <dbReference type="EMBL" id="KAJ3698089.1"/>
    </source>
</evidence>
<comment type="caution">
    <text evidence="1">The sequence shown here is derived from an EMBL/GenBank/DDBJ whole genome shotgun (WGS) entry which is preliminary data.</text>
</comment>
<dbReference type="AlphaFoldDB" id="A0AAD5ZHP1"/>
<name>A0AAD5ZHP1_9POAL</name>
<protein>
    <recommendedName>
        <fullName evidence="3">Dipeptidylpeptidase IV N-terminal domain-containing protein</fullName>
    </recommendedName>
</protein>
<keyword evidence="2" id="KW-1185">Reference proteome</keyword>
<sequence>MQNLFSKIVVDNAMTRSKQPTHGALIHLTNNTTQKIKNCNSKVPNSKSNSLCPTHHTITASTITLPPHSLSHFILCIIHQTKSLCRQIKMDPEGKILFASVGIPYFGFDIFSISLPSNPSDISTESISETRHTDGVSANFNAGFIDDEPGSVVFVSERSGSSQLYRTRSGKSEPERIFTGVNSIFHDRPTIKNQRLYFVSAHEKPSEPYKSWAAVYEARFDREKSQVVRLSPVGTVDLSPAVSQSGELIAVSSHGSGRWKGDFRELETEIVVFPAADPTKRRVVVGLGGWPTWQGDSVLFFHRKVEDGWWSVYRCDVSGGPATRVTPPGVHALTPAASHDGRWIAVATRRKGRPHRHIELFELKTEQFYPVTEKLNPTLHHYNPFFSANSERLGYHRFRGESAKGDSIVPHLQPVYSPVKNLRMLRVHGTFPSFSPDGDLIAINGNLTDNAGLMILKSDGSKRWILMDQPLIFATAWSPAESGVIFTSVGPIFESVKSTVQIVRVSFNISDLDDSKALTNEKNKITVSTKLLTRTDKGNNAFPSCSPDGKKIVFRSGRTGYKNLYIVDSVNGEGENGEGIFRLTEGDWIDTMPSWSPDGELIAFSSNRHNPASADGFGLYLVRPDGTGLRRVHIEGQDTDADLAMERINHVCFSPDSKWLLFTANFGAVMAETVSGPNQFQPYGDLYACRVDGSGLVRLTCNQYENGTPAWKSGVASLDELSLAEPTGDKLRGQFDEPLWLSSDI</sequence>
<dbReference type="InterPro" id="IPR011659">
    <property type="entry name" value="WD40"/>
</dbReference>
<accession>A0AAD5ZHP1</accession>
<dbReference type="EMBL" id="JAMRDG010000001">
    <property type="protein sequence ID" value="KAJ3698089.1"/>
    <property type="molecule type" value="Genomic_DNA"/>
</dbReference>
<dbReference type="Gene3D" id="2.120.10.30">
    <property type="entry name" value="TolB, C-terminal domain"/>
    <property type="match status" value="3"/>
</dbReference>
<dbReference type="InterPro" id="IPR011042">
    <property type="entry name" value="6-blade_b-propeller_TolB-like"/>
</dbReference>
<evidence type="ECO:0000313" key="2">
    <source>
        <dbReference type="Proteomes" id="UP001210211"/>
    </source>
</evidence>
<dbReference type="Pfam" id="PF07676">
    <property type="entry name" value="PD40"/>
    <property type="match status" value="2"/>
</dbReference>
<dbReference type="SUPFAM" id="SSF82171">
    <property type="entry name" value="DPP6 N-terminal domain-like"/>
    <property type="match status" value="1"/>
</dbReference>
<evidence type="ECO:0008006" key="3">
    <source>
        <dbReference type="Google" id="ProtNLM"/>
    </source>
</evidence>
<organism evidence="1 2">
    <name type="scientific">Rhynchospora tenuis</name>
    <dbReference type="NCBI Taxonomy" id="198213"/>
    <lineage>
        <taxon>Eukaryota</taxon>
        <taxon>Viridiplantae</taxon>
        <taxon>Streptophyta</taxon>
        <taxon>Embryophyta</taxon>
        <taxon>Tracheophyta</taxon>
        <taxon>Spermatophyta</taxon>
        <taxon>Magnoliopsida</taxon>
        <taxon>Liliopsida</taxon>
        <taxon>Poales</taxon>
        <taxon>Cyperaceae</taxon>
        <taxon>Cyperoideae</taxon>
        <taxon>Rhynchosporeae</taxon>
        <taxon>Rhynchospora</taxon>
    </lineage>
</organism>
<dbReference type="PANTHER" id="PTHR32161">
    <property type="entry name" value="DPP6 N-TERMINAL DOMAIN-LIKE PROTEIN"/>
    <property type="match status" value="1"/>
</dbReference>
<gene>
    <name evidence="1" type="ORF">LUZ61_001794</name>
</gene>
<dbReference type="Proteomes" id="UP001210211">
    <property type="component" value="Unassembled WGS sequence"/>
</dbReference>
<dbReference type="PANTHER" id="PTHR32161:SF9">
    <property type="entry name" value="TOLB PROTEIN-LIKE PROTEIN"/>
    <property type="match status" value="1"/>
</dbReference>
<reference evidence="1 2" key="1">
    <citation type="journal article" date="2022" name="Cell">
        <title>Repeat-based holocentromeres influence genome architecture and karyotype evolution.</title>
        <authorList>
            <person name="Hofstatter P.G."/>
            <person name="Thangavel G."/>
            <person name="Lux T."/>
            <person name="Neumann P."/>
            <person name="Vondrak T."/>
            <person name="Novak P."/>
            <person name="Zhang M."/>
            <person name="Costa L."/>
            <person name="Castellani M."/>
            <person name="Scott A."/>
            <person name="Toegelov H."/>
            <person name="Fuchs J."/>
            <person name="Mata-Sucre Y."/>
            <person name="Dias Y."/>
            <person name="Vanzela A.L.L."/>
            <person name="Huettel B."/>
            <person name="Almeida C.C.S."/>
            <person name="Simkova H."/>
            <person name="Souza G."/>
            <person name="Pedrosa-Harand A."/>
            <person name="Macas J."/>
            <person name="Mayer K.F.X."/>
            <person name="Houben A."/>
            <person name="Marques A."/>
        </authorList>
    </citation>
    <scope>NUCLEOTIDE SEQUENCE [LARGE SCALE GENOMIC DNA]</scope>
    <source>
        <strain evidence="1">RhyTen1mFocal</strain>
    </source>
</reference>
<proteinExistence type="predicted"/>